<name>A0ABS9D478_9ALTE</name>
<accession>A0ABS9D478</accession>
<dbReference type="Proteomes" id="UP001521137">
    <property type="component" value="Unassembled WGS sequence"/>
</dbReference>
<sequence length="489" mass="55961">MLDKKFNTNYTIGVDSVVRAISGKSRGQKSLFKQAEEYFQNEPENKRKLQELTEQVTTLQKELDATPLFKFKPKIKLLKLEKLEKELNNEQLVQNKARLVRLHSAIDVCLKILSLTEGADFDETQLKSAKYLSTILLFSPGEGKRLAELHQSLKPSYRAVLSLRLLDKLLMGKGIKNAHILAYYDPQTRYEIGKPDSVCFTQSIVLPIMFAAIFQEVGLQHPKLTVLLEGLQGDQDRYRTLDKDERVKVTKLTNKFTLEYLQEGLGIQQGIIGTAEDKKAFLEAENKRIQFQLNLVKDASSTKVGTSEIIRIPQIYSSIIFSTKREFSKSTLPNASVLIAQLASKNKISSQVANAFISIVGKFPMGYGVVYLPKDMRGIELNHYEYAIVIGLNPAKLDEPNCRLVSRNLLFSEYGKNEVIETSRNMHYETARKKLKRVDPKKLLQIRQTLTHKFDPKKAQQLIPLYWEGYNYFIVEGYQNLWNQVAQEE</sequence>
<dbReference type="RefSeq" id="WP_235310156.1">
    <property type="nucleotide sequence ID" value="NZ_JAKGAS010000001.1"/>
</dbReference>
<gene>
    <name evidence="1" type="ORF">L0668_00790</name>
</gene>
<reference evidence="1 2" key="1">
    <citation type="submission" date="2022-01" db="EMBL/GenBank/DDBJ databases">
        <title>Paraglaciecola sp. G1-23.</title>
        <authorList>
            <person name="Jin M.S."/>
            <person name="Han D.M."/>
            <person name="Kim H.M."/>
            <person name="Jeon C.O."/>
        </authorList>
    </citation>
    <scope>NUCLEOTIDE SEQUENCE [LARGE SCALE GENOMIC DNA]</scope>
    <source>
        <strain evidence="1 2">G1-23</strain>
    </source>
</reference>
<evidence type="ECO:0000313" key="2">
    <source>
        <dbReference type="Proteomes" id="UP001521137"/>
    </source>
</evidence>
<organism evidence="1 2">
    <name type="scientific">Paraglaciecola algarum</name>
    <dbReference type="NCBI Taxonomy" id="3050085"/>
    <lineage>
        <taxon>Bacteria</taxon>
        <taxon>Pseudomonadati</taxon>
        <taxon>Pseudomonadota</taxon>
        <taxon>Gammaproteobacteria</taxon>
        <taxon>Alteromonadales</taxon>
        <taxon>Alteromonadaceae</taxon>
        <taxon>Paraglaciecola</taxon>
    </lineage>
</organism>
<comment type="caution">
    <text evidence="1">The sequence shown here is derived from an EMBL/GenBank/DDBJ whole genome shotgun (WGS) entry which is preliminary data.</text>
</comment>
<proteinExistence type="predicted"/>
<protein>
    <submittedName>
        <fullName evidence="1">Uncharacterized protein</fullName>
    </submittedName>
</protein>
<dbReference type="EMBL" id="JAKGAS010000001">
    <property type="protein sequence ID" value="MCF2946629.1"/>
    <property type="molecule type" value="Genomic_DNA"/>
</dbReference>
<keyword evidence="2" id="KW-1185">Reference proteome</keyword>
<evidence type="ECO:0000313" key="1">
    <source>
        <dbReference type="EMBL" id="MCF2946629.1"/>
    </source>
</evidence>